<dbReference type="OrthoDB" id="10617856at2759"/>
<dbReference type="InParanoid" id="C5KWE1"/>
<gene>
    <name evidence="2" type="ORF">Pmar_PMAR014553</name>
</gene>
<reference evidence="2 3" key="1">
    <citation type="submission" date="2008-07" db="EMBL/GenBank/DDBJ databases">
        <authorList>
            <person name="El-Sayed N."/>
            <person name="Caler E."/>
            <person name="Inman J."/>
            <person name="Amedeo P."/>
            <person name="Hass B."/>
            <person name="Wortman J."/>
        </authorList>
    </citation>
    <scope>NUCLEOTIDE SEQUENCE [LARGE SCALE GENOMIC DNA]</scope>
    <source>
        <strain evidence="3">ATCC 50983 / TXsc</strain>
    </source>
</reference>
<evidence type="ECO:0000313" key="3">
    <source>
        <dbReference type="Proteomes" id="UP000007800"/>
    </source>
</evidence>
<feature type="region of interest" description="Disordered" evidence="1">
    <location>
        <begin position="22"/>
        <end position="45"/>
    </location>
</feature>
<evidence type="ECO:0000313" key="2">
    <source>
        <dbReference type="EMBL" id="EER11252.1"/>
    </source>
</evidence>
<feature type="compositionally biased region" description="Basic and acidic residues" evidence="1">
    <location>
        <begin position="27"/>
        <end position="45"/>
    </location>
</feature>
<dbReference type="Proteomes" id="UP000007800">
    <property type="component" value="Unassembled WGS sequence"/>
</dbReference>
<accession>C5KWE1</accession>
<proteinExistence type="predicted"/>
<dbReference type="EMBL" id="GG676994">
    <property type="protein sequence ID" value="EER11252.1"/>
    <property type="molecule type" value="Genomic_DNA"/>
</dbReference>
<keyword evidence="3" id="KW-1185">Reference proteome</keyword>
<dbReference type="RefSeq" id="XP_002779457.1">
    <property type="nucleotide sequence ID" value="XM_002779411.1"/>
</dbReference>
<protein>
    <submittedName>
        <fullName evidence="2">Uncharacterized protein</fullName>
    </submittedName>
</protein>
<sequence length="239" mass="26816">MPIQYQKADGSHCEYRTNFDGEVEQPSTKESEHDENSGLHQRDELDGRPRAVDVASFPLGWSLATRLIPSGAVKREYDMSASRPGLPLYIVRHEAIKFFQVLMSSETPYFKSIGEGWALNGFMYCLTEDDDVGVVVRQVEDSSTCGDTARIMLSVVTRDSETESGSSGRISAAIEAWDYALRQLVNGASAQTVRSLRNGLFRSYLDQYYFAGLPMSYLPSWTKLSRPPPSDRLEYLTTQ</sequence>
<organism evidence="3">
    <name type="scientific">Perkinsus marinus (strain ATCC 50983 / TXsc)</name>
    <dbReference type="NCBI Taxonomy" id="423536"/>
    <lineage>
        <taxon>Eukaryota</taxon>
        <taxon>Sar</taxon>
        <taxon>Alveolata</taxon>
        <taxon>Perkinsozoa</taxon>
        <taxon>Perkinsea</taxon>
        <taxon>Perkinsida</taxon>
        <taxon>Perkinsidae</taxon>
        <taxon>Perkinsus</taxon>
    </lineage>
</organism>
<dbReference type="GeneID" id="9056948"/>
<dbReference type="AlphaFoldDB" id="C5KWE1"/>
<name>C5KWE1_PERM5</name>
<evidence type="ECO:0000256" key="1">
    <source>
        <dbReference type="SAM" id="MobiDB-lite"/>
    </source>
</evidence>